<evidence type="ECO:0000256" key="1">
    <source>
        <dbReference type="SAM" id="SignalP"/>
    </source>
</evidence>
<feature type="signal peptide" evidence="1">
    <location>
        <begin position="1"/>
        <end position="18"/>
    </location>
</feature>
<sequence length="429" mass="47817">HQTLFIFCVLLSAKFSVSIDSQNPNEYDHIIVRGLPFERGVSHGIQAKDKILRGIALYKTSTKVLPWEESLAFVRENYIGAIAKYYPTALDEMKGIAHGAGVSLDEIVFLNARYDLSRVQRAHVEQAKQENLRKEPSVLTTTSTFVDDDDIANECTGGIALKSSTANGHVLIAQNWDYLDFIRKNDTGILLEIHPDPSENIKPLMMVTEAGQLGRSGMSTSGLGVLSMSLWSTGDVVDSRNKTEYPYGWVPITLLRRMFLEAPTFPMGIKRILSVPRHVSNNMVLATAEDEAIDLELTPKNFFLINVPVDKEILSHSNHFKAPGFLARDDIGDNTNGDSTLFRDRRVLKKLYDSWPSITESTFKEAFSDDVGHPNGVCKQTVPDDLRWTTTTPNSSTIGSVIYNLSTKTIQFCKGPPCLGTFKKYTFSD</sequence>
<accession>A0A9Q0N9N3</accession>
<feature type="non-terminal residue" evidence="2">
    <location>
        <position position="429"/>
    </location>
</feature>
<dbReference type="InterPro" id="IPR047794">
    <property type="entry name" value="C45_proenzyme-like"/>
</dbReference>
<gene>
    <name evidence="2" type="ORF">Bhyg_01121</name>
</gene>
<evidence type="ECO:0000313" key="2">
    <source>
        <dbReference type="EMBL" id="KAJ6645912.1"/>
    </source>
</evidence>
<protein>
    <submittedName>
        <fullName evidence="2">Uncharacterized protein</fullName>
    </submittedName>
</protein>
<dbReference type="PANTHER" id="PTHR34180">
    <property type="entry name" value="PEPTIDASE C45"/>
    <property type="match status" value="1"/>
</dbReference>
<dbReference type="EMBL" id="WJQU01000001">
    <property type="protein sequence ID" value="KAJ6645912.1"/>
    <property type="molecule type" value="Genomic_DNA"/>
</dbReference>
<keyword evidence="1" id="KW-0732">Signal</keyword>
<dbReference type="InterPro" id="IPR047801">
    <property type="entry name" value="Peptidase_C45"/>
</dbReference>
<dbReference type="Gene3D" id="3.60.60.10">
    <property type="entry name" value="Penicillin V Acylase, Chain A"/>
    <property type="match status" value="1"/>
</dbReference>
<dbReference type="PANTHER" id="PTHR34180:SF1">
    <property type="entry name" value="BETA-ALANYL-DOPAMINE_CARCININE HYDROLASE"/>
    <property type="match status" value="1"/>
</dbReference>
<feature type="chain" id="PRO_5040395630" evidence="1">
    <location>
        <begin position="19"/>
        <end position="429"/>
    </location>
</feature>
<dbReference type="AlphaFoldDB" id="A0A9Q0N9N3"/>
<dbReference type="Gene3D" id="1.10.10.2120">
    <property type="match status" value="1"/>
</dbReference>
<dbReference type="NCBIfam" id="NF040521">
    <property type="entry name" value="C45_proenzyme"/>
    <property type="match status" value="1"/>
</dbReference>
<organism evidence="2 3">
    <name type="scientific">Pseudolycoriella hygida</name>
    <dbReference type="NCBI Taxonomy" id="35572"/>
    <lineage>
        <taxon>Eukaryota</taxon>
        <taxon>Metazoa</taxon>
        <taxon>Ecdysozoa</taxon>
        <taxon>Arthropoda</taxon>
        <taxon>Hexapoda</taxon>
        <taxon>Insecta</taxon>
        <taxon>Pterygota</taxon>
        <taxon>Neoptera</taxon>
        <taxon>Endopterygota</taxon>
        <taxon>Diptera</taxon>
        <taxon>Nematocera</taxon>
        <taxon>Sciaroidea</taxon>
        <taxon>Sciaridae</taxon>
        <taxon>Pseudolycoriella</taxon>
    </lineage>
</organism>
<dbReference type="Proteomes" id="UP001151699">
    <property type="component" value="Chromosome A"/>
</dbReference>
<dbReference type="OrthoDB" id="189997at2759"/>
<proteinExistence type="predicted"/>
<reference evidence="2" key="1">
    <citation type="submission" date="2022-07" db="EMBL/GenBank/DDBJ databases">
        <authorList>
            <person name="Trinca V."/>
            <person name="Uliana J.V.C."/>
            <person name="Torres T.T."/>
            <person name="Ward R.J."/>
            <person name="Monesi N."/>
        </authorList>
    </citation>
    <scope>NUCLEOTIDE SEQUENCE</scope>
    <source>
        <strain evidence="2">HSMRA1968</strain>
        <tissue evidence="2">Whole embryos</tissue>
    </source>
</reference>
<evidence type="ECO:0000313" key="3">
    <source>
        <dbReference type="Proteomes" id="UP001151699"/>
    </source>
</evidence>
<keyword evidence="3" id="KW-1185">Reference proteome</keyword>
<comment type="caution">
    <text evidence="2">The sequence shown here is derived from an EMBL/GenBank/DDBJ whole genome shotgun (WGS) entry which is preliminary data.</text>
</comment>
<name>A0A9Q0N9N3_9DIPT</name>